<keyword evidence="3" id="KW-0418">Kinase</keyword>
<keyword evidence="6" id="KW-0472">Membrane</keyword>
<evidence type="ECO:0000256" key="3">
    <source>
        <dbReference type="ARBA" id="ARBA00022777"/>
    </source>
</evidence>
<dbReference type="InterPro" id="IPR044912">
    <property type="entry name" value="Egfr_JX_dom"/>
</dbReference>
<comment type="caution">
    <text evidence="7">The sequence shown here is derived from an EMBL/GenBank/DDBJ whole genome shotgun (WGS) entry which is preliminary data.</text>
</comment>
<dbReference type="GO" id="GO:0004714">
    <property type="term" value="F:transmembrane receptor protein tyrosine kinase activity"/>
    <property type="evidence" value="ECO:0007669"/>
    <property type="project" value="UniProtKB-EC"/>
</dbReference>
<evidence type="ECO:0000256" key="4">
    <source>
        <dbReference type="ARBA" id="ARBA00023137"/>
    </source>
</evidence>
<dbReference type="Gene3D" id="6.10.250.2930">
    <property type="match status" value="1"/>
</dbReference>
<evidence type="ECO:0000256" key="2">
    <source>
        <dbReference type="ARBA" id="ARBA00022679"/>
    </source>
</evidence>
<protein>
    <recommendedName>
        <fullName evidence="1">receptor protein-tyrosine kinase</fullName>
        <ecNumber evidence="1">2.7.10.1</ecNumber>
    </recommendedName>
</protein>
<dbReference type="EMBL" id="MU857625">
    <property type="protein sequence ID" value="KAK4249322.1"/>
    <property type="molecule type" value="Genomic_DNA"/>
</dbReference>
<dbReference type="AlphaFoldDB" id="A0AAN7CXY7"/>
<keyword evidence="8" id="KW-1185">Reference proteome</keyword>
<evidence type="ECO:0000256" key="6">
    <source>
        <dbReference type="SAM" id="Phobius"/>
    </source>
</evidence>
<name>A0AAN7CXY7_9PEZI</name>
<keyword evidence="6" id="KW-0812">Transmembrane</keyword>
<keyword evidence="6" id="KW-1133">Transmembrane helix</keyword>
<gene>
    <name evidence="7" type="ORF">C7999DRAFT_39578</name>
</gene>
<sequence length="175" mass="19655">MAGPTKPRIGTTVTSPGSFAASIRREMVDLLVRRKDEDCHPEGGIDRCKKPWVSSKVTWIVVGVLVGMLVTVTVSILIFFHFRRKKRDRREDLEDRFQNSDYGLDEVPVPGKTSRFRSDDEINSQDGSTSGYGRRSRDPLQVGSEPKYPAPGHLNGHSNPFDDDPSSRSLRRIVT</sequence>
<reference evidence="7" key="2">
    <citation type="submission" date="2023-05" db="EMBL/GenBank/DDBJ databases">
        <authorList>
            <consortium name="Lawrence Berkeley National Laboratory"/>
            <person name="Steindorff A."/>
            <person name="Hensen N."/>
            <person name="Bonometti L."/>
            <person name="Westerberg I."/>
            <person name="Brannstrom I.O."/>
            <person name="Guillou S."/>
            <person name="Cros-Aarteil S."/>
            <person name="Calhoun S."/>
            <person name="Haridas S."/>
            <person name="Kuo A."/>
            <person name="Mondo S."/>
            <person name="Pangilinan J."/>
            <person name="Riley R."/>
            <person name="Labutti K."/>
            <person name="Andreopoulos B."/>
            <person name="Lipzen A."/>
            <person name="Chen C."/>
            <person name="Yanf M."/>
            <person name="Daum C."/>
            <person name="Ng V."/>
            <person name="Clum A."/>
            <person name="Ohm R."/>
            <person name="Martin F."/>
            <person name="Silar P."/>
            <person name="Natvig D."/>
            <person name="Lalanne C."/>
            <person name="Gautier V."/>
            <person name="Ament-Velasquez S.L."/>
            <person name="Kruys A."/>
            <person name="Hutchinson M.I."/>
            <person name="Powell A.J."/>
            <person name="Barry K."/>
            <person name="Miller A.N."/>
            <person name="Grigoriev I.V."/>
            <person name="Debuchy R."/>
            <person name="Gladieux P."/>
            <person name="Thoren M.H."/>
            <person name="Johannesson H."/>
        </authorList>
    </citation>
    <scope>NUCLEOTIDE SEQUENCE</scope>
    <source>
        <strain evidence="7">CBS 359.72</strain>
    </source>
</reference>
<dbReference type="Proteomes" id="UP001303647">
    <property type="component" value="Unassembled WGS sequence"/>
</dbReference>
<evidence type="ECO:0000313" key="8">
    <source>
        <dbReference type="Proteomes" id="UP001303647"/>
    </source>
</evidence>
<keyword evidence="4" id="KW-0829">Tyrosine-protein kinase</keyword>
<feature type="region of interest" description="Disordered" evidence="5">
    <location>
        <begin position="101"/>
        <end position="175"/>
    </location>
</feature>
<evidence type="ECO:0000256" key="5">
    <source>
        <dbReference type="SAM" id="MobiDB-lite"/>
    </source>
</evidence>
<dbReference type="EC" id="2.7.10.1" evidence="1"/>
<proteinExistence type="predicted"/>
<evidence type="ECO:0000256" key="1">
    <source>
        <dbReference type="ARBA" id="ARBA00011902"/>
    </source>
</evidence>
<accession>A0AAN7CXY7</accession>
<keyword evidence="2" id="KW-0808">Transferase</keyword>
<feature type="transmembrane region" description="Helical" evidence="6">
    <location>
        <begin position="59"/>
        <end position="80"/>
    </location>
</feature>
<organism evidence="7 8">
    <name type="scientific">Corynascus novoguineensis</name>
    <dbReference type="NCBI Taxonomy" id="1126955"/>
    <lineage>
        <taxon>Eukaryota</taxon>
        <taxon>Fungi</taxon>
        <taxon>Dikarya</taxon>
        <taxon>Ascomycota</taxon>
        <taxon>Pezizomycotina</taxon>
        <taxon>Sordariomycetes</taxon>
        <taxon>Sordariomycetidae</taxon>
        <taxon>Sordariales</taxon>
        <taxon>Chaetomiaceae</taxon>
        <taxon>Corynascus</taxon>
    </lineage>
</organism>
<evidence type="ECO:0000313" key="7">
    <source>
        <dbReference type="EMBL" id="KAK4249322.1"/>
    </source>
</evidence>
<reference evidence="7" key="1">
    <citation type="journal article" date="2023" name="Mol. Phylogenet. Evol.">
        <title>Genome-scale phylogeny and comparative genomics of the fungal order Sordariales.</title>
        <authorList>
            <person name="Hensen N."/>
            <person name="Bonometti L."/>
            <person name="Westerberg I."/>
            <person name="Brannstrom I.O."/>
            <person name="Guillou S."/>
            <person name="Cros-Aarteil S."/>
            <person name="Calhoun S."/>
            <person name="Haridas S."/>
            <person name="Kuo A."/>
            <person name="Mondo S."/>
            <person name="Pangilinan J."/>
            <person name="Riley R."/>
            <person name="LaButti K."/>
            <person name="Andreopoulos B."/>
            <person name="Lipzen A."/>
            <person name="Chen C."/>
            <person name="Yan M."/>
            <person name="Daum C."/>
            <person name="Ng V."/>
            <person name="Clum A."/>
            <person name="Steindorff A."/>
            <person name="Ohm R.A."/>
            <person name="Martin F."/>
            <person name="Silar P."/>
            <person name="Natvig D.O."/>
            <person name="Lalanne C."/>
            <person name="Gautier V."/>
            <person name="Ament-Velasquez S.L."/>
            <person name="Kruys A."/>
            <person name="Hutchinson M.I."/>
            <person name="Powell A.J."/>
            <person name="Barry K."/>
            <person name="Miller A.N."/>
            <person name="Grigoriev I.V."/>
            <person name="Debuchy R."/>
            <person name="Gladieux P."/>
            <person name="Hiltunen Thoren M."/>
            <person name="Johannesson H."/>
        </authorList>
    </citation>
    <scope>NUCLEOTIDE SEQUENCE</scope>
    <source>
        <strain evidence="7">CBS 359.72</strain>
    </source>
</reference>